<evidence type="ECO:0000256" key="1">
    <source>
        <dbReference type="SAM" id="MobiDB-lite"/>
    </source>
</evidence>
<feature type="compositionally biased region" description="Basic residues" evidence="1">
    <location>
        <begin position="1"/>
        <end position="21"/>
    </location>
</feature>
<sequence length="60" mass="6552">MLQSHIRRQSARAARKRRKPAVFRAPAAAARDRAASRRSRSAENLLTLLVPVGSKSVSLG</sequence>
<name>A0A0S2DNZ3_LYSEN</name>
<reference evidence="2 3" key="1">
    <citation type="submission" date="2015-11" db="EMBL/GenBank/DDBJ databases">
        <title>Genome sequences of Lysobacter enzymogenes strain C3 and Lysobacter antibioticus ATCC 29479.</title>
        <authorList>
            <person name="Kobayashi D.Y."/>
        </authorList>
    </citation>
    <scope>NUCLEOTIDE SEQUENCE [LARGE SCALE GENOMIC DNA]</scope>
    <source>
        <strain evidence="2 3">C3</strain>
    </source>
</reference>
<gene>
    <name evidence="2" type="ORF">GLE_4965</name>
</gene>
<accession>A0A0S2DNZ3</accession>
<evidence type="ECO:0000313" key="3">
    <source>
        <dbReference type="Proteomes" id="UP000061569"/>
    </source>
</evidence>
<feature type="region of interest" description="Disordered" evidence="1">
    <location>
        <begin position="1"/>
        <end position="40"/>
    </location>
</feature>
<dbReference type="Proteomes" id="UP000061569">
    <property type="component" value="Chromosome"/>
</dbReference>
<dbReference type="PATRIC" id="fig|69.6.peg.4892"/>
<dbReference type="EMBL" id="CP013140">
    <property type="protein sequence ID" value="ALN60306.1"/>
    <property type="molecule type" value="Genomic_DNA"/>
</dbReference>
<dbReference type="STRING" id="69.GLE_4965"/>
<evidence type="ECO:0000313" key="2">
    <source>
        <dbReference type="EMBL" id="ALN60306.1"/>
    </source>
</evidence>
<organism evidence="2 3">
    <name type="scientific">Lysobacter enzymogenes</name>
    <dbReference type="NCBI Taxonomy" id="69"/>
    <lineage>
        <taxon>Bacteria</taxon>
        <taxon>Pseudomonadati</taxon>
        <taxon>Pseudomonadota</taxon>
        <taxon>Gammaproteobacteria</taxon>
        <taxon>Lysobacterales</taxon>
        <taxon>Lysobacteraceae</taxon>
        <taxon>Lysobacter</taxon>
    </lineage>
</organism>
<dbReference type="AlphaFoldDB" id="A0A0S2DNZ3"/>
<proteinExistence type="predicted"/>
<dbReference type="KEGG" id="lez:GLE_4965"/>
<protein>
    <submittedName>
        <fullName evidence="2">Uncharacterized protein</fullName>
    </submittedName>
</protein>